<dbReference type="Proteomes" id="UP001162501">
    <property type="component" value="Chromosome 31"/>
</dbReference>
<reference evidence="1" key="2">
    <citation type="submission" date="2025-03" db="EMBL/GenBank/DDBJ databases">
        <authorList>
            <consortium name="ELIXIR-Norway"/>
            <consortium name="Elixir Norway"/>
        </authorList>
    </citation>
    <scope>NUCLEOTIDE SEQUENCE</scope>
</reference>
<name>A0AC59ZNL6_RANTA</name>
<proteinExistence type="predicted"/>
<reference evidence="1" key="1">
    <citation type="submission" date="2023-05" db="EMBL/GenBank/DDBJ databases">
        <authorList>
            <consortium name="ELIXIR-Norway"/>
        </authorList>
    </citation>
    <scope>NUCLEOTIDE SEQUENCE</scope>
</reference>
<sequence>MEGKPEKRDWTKRGWSCPVVSMAAWKGRVRLCPFPASGLDGGSSPPLIPCWLQAVQGVNVTKRGRCPEGAQNRGASSWSLNLSGGTIWASDNRQGHAATPRKVRHGAALRRFPRWESWSGKTFLSAAVTASGGPVSSLISSSERQGETLQPAARGLRSGSQQGGGPLGVTWLKAQGTVSPGFCGHTLASSPVGALLGPRISRATPFSPLNGTRSGAQ</sequence>
<organism evidence="1 2">
    <name type="scientific">Rangifer tarandus platyrhynchus</name>
    <name type="common">Svalbard reindeer</name>
    <dbReference type="NCBI Taxonomy" id="3082113"/>
    <lineage>
        <taxon>Eukaryota</taxon>
        <taxon>Metazoa</taxon>
        <taxon>Chordata</taxon>
        <taxon>Craniata</taxon>
        <taxon>Vertebrata</taxon>
        <taxon>Euteleostomi</taxon>
        <taxon>Mammalia</taxon>
        <taxon>Eutheria</taxon>
        <taxon>Laurasiatheria</taxon>
        <taxon>Artiodactyla</taxon>
        <taxon>Ruminantia</taxon>
        <taxon>Pecora</taxon>
        <taxon>Cervidae</taxon>
        <taxon>Odocoileinae</taxon>
        <taxon>Rangifer</taxon>
    </lineage>
</organism>
<protein>
    <submittedName>
        <fullName evidence="1">Uncharacterized protein</fullName>
    </submittedName>
</protein>
<feature type="non-terminal residue" evidence="1">
    <location>
        <position position="217"/>
    </location>
</feature>
<evidence type="ECO:0000313" key="2">
    <source>
        <dbReference type="Proteomes" id="UP001162501"/>
    </source>
</evidence>
<gene>
    <name evidence="1" type="ORF">MRATA1EN22A_LOCUS20750</name>
</gene>
<dbReference type="EMBL" id="OX596115">
    <property type="protein sequence ID" value="CAN0474923.1"/>
    <property type="molecule type" value="Genomic_DNA"/>
</dbReference>
<accession>A0AC59ZNL6</accession>
<evidence type="ECO:0000313" key="1">
    <source>
        <dbReference type="EMBL" id="CAN0474923.1"/>
    </source>
</evidence>